<reference evidence="3 4" key="1">
    <citation type="submission" date="2012-08" db="EMBL/GenBank/DDBJ databases">
        <title>Whole genome shotgun sequence of Kineosphaera limosa NBRC 100340.</title>
        <authorList>
            <person name="Yoshida I."/>
            <person name="Isaki S."/>
            <person name="Hosoyama A."/>
            <person name="Tsuchikane K."/>
            <person name="Katsumata H."/>
            <person name="Ando Y."/>
            <person name="Ohji S."/>
            <person name="Hamada M."/>
            <person name="Tamura T."/>
            <person name="Yamazoe A."/>
            <person name="Yamazaki S."/>
            <person name="Fujita N."/>
        </authorList>
    </citation>
    <scope>NUCLEOTIDE SEQUENCE [LARGE SCALE GENOMIC DNA]</scope>
    <source>
        <strain evidence="3 4">NBRC 100340</strain>
    </source>
</reference>
<dbReference type="EMBL" id="BAHD01000096">
    <property type="protein sequence ID" value="GAB98047.1"/>
    <property type="molecule type" value="Genomic_DNA"/>
</dbReference>
<dbReference type="InterPro" id="IPR024425">
    <property type="entry name" value="LiaF-like_C"/>
</dbReference>
<dbReference type="Proteomes" id="UP000008366">
    <property type="component" value="Unassembled WGS sequence"/>
</dbReference>
<dbReference type="STRING" id="1184609.KILIM_096_00120"/>
<sequence length="191" mass="20473">MTQNSGEHGRPLNGTFPPSEVQDRVGGGQAQMPVIQPSMGQVQPHQQAAPPQPVHPSAVYPAAQPPATSGASTSVVRVFGDYKRQGRFRVDERTSAVMVFGDLTLDLREAEIPAQAELTVYTLFGDVKIIVPPGMAVSTSGFSVFGDDKIDDSGNAPGGPSLRIHRVGIFGDVKVKTALPGEKIPKRWKWF</sequence>
<gene>
    <name evidence="3" type="ORF">KILIM_096_00120</name>
</gene>
<dbReference type="PANTHER" id="PTHR40763:SF5">
    <property type="entry name" value="MEMBRANE PROTEIN"/>
    <property type="match status" value="1"/>
</dbReference>
<feature type="domain" description="Cell wall-active antibiotics response LiaF-like C-terminal" evidence="2">
    <location>
        <begin position="79"/>
        <end position="151"/>
    </location>
</feature>
<dbReference type="eggNOG" id="COG4758">
    <property type="taxonomic scope" value="Bacteria"/>
</dbReference>
<dbReference type="PANTHER" id="PTHR40763">
    <property type="entry name" value="MEMBRANE PROTEIN-RELATED"/>
    <property type="match status" value="1"/>
</dbReference>
<dbReference type="RefSeq" id="WP_006594579.1">
    <property type="nucleotide sequence ID" value="NZ_BAHD01000096.1"/>
</dbReference>
<feature type="region of interest" description="Disordered" evidence="1">
    <location>
        <begin position="1"/>
        <end position="71"/>
    </location>
</feature>
<organism evidence="3 4">
    <name type="scientific">Kineosphaera limosa NBRC 100340</name>
    <dbReference type="NCBI Taxonomy" id="1184609"/>
    <lineage>
        <taxon>Bacteria</taxon>
        <taxon>Bacillati</taxon>
        <taxon>Actinomycetota</taxon>
        <taxon>Actinomycetes</taxon>
        <taxon>Micrococcales</taxon>
        <taxon>Dermatophilaceae</taxon>
        <taxon>Kineosphaera</taxon>
    </lineage>
</organism>
<evidence type="ECO:0000256" key="1">
    <source>
        <dbReference type="SAM" id="MobiDB-lite"/>
    </source>
</evidence>
<evidence type="ECO:0000313" key="4">
    <source>
        <dbReference type="Proteomes" id="UP000008366"/>
    </source>
</evidence>
<protein>
    <recommendedName>
        <fullName evidence="2">Cell wall-active antibiotics response LiaF-like C-terminal domain-containing protein</fullName>
    </recommendedName>
</protein>
<evidence type="ECO:0000313" key="3">
    <source>
        <dbReference type="EMBL" id="GAB98047.1"/>
    </source>
</evidence>
<comment type="caution">
    <text evidence="3">The sequence shown here is derived from an EMBL/GenBank/DDBJ whole genome shotgun (WGS) entry which is preliminary data.</text>
</comment>
<accession>K6X0Z4</accession>
<name>K6X0Z4_9MICO</name>
<dbReference type="AlphaFoldDB" id="K6X0Z4"/>
<proteinExistence type="predicted"/>
<dbReference type="OrthoDB" id="4772576at2"/>
<evidence type="ECO:0000259" key="2">
    <source>
        <dbReference type="Pfam" id="PF09922"/>
    </source>
</evidence>
<keyword evidence="4" id="KW-1185">Reference proteome</keyword>
<dbReference type="Pfam" id="PF09922">
    <property type="entry name" value="LiaF-like_C"/>
    <property type="match status" value="1"/>
</dbReference>